<dbReference type="Pfam" id="PF14040">
    <property type="entry name" value="DNase_NucA_NucB"/>
    <property type="match status" value="1"/>
</dbReference>
<gene>
    <name evidence="3" type="ORF">BJX67DRAFT_352169</name>
</gene>
<evidence type="ECO:0000313" key="4">
    <source>
        <dbReference type="Proteomes" id="UP001610432"/>
    </source>
</evidence>
<sequence length="438" mass="47441">MCCQGVDVCILGSKCCPRSCCPQEGRCGSDGFCSTLRVTVTTTSTRTTSTRTTQITTTTETTQTTTTKTTTTTTSSFTSGPCRTASPRELQARDDGTGLAYLDFEETGLESRDLEERQRYPFEKFCTRACHIATGEEVIVLNLKRIQGQTDQLIDSTCRGMRARRNAGQIPDGLKDGEDILKYNGGGKQNRVTSVKCDDFCVEANQHVGPNSYQCDEYPPASWNQAENAQTALCIERYQNSGTQGPILQKITKYCKPNEGDKMLIRVEGGCGGARAKREDEPEYFPFPALMPRQEDSTSLTISSSNATLRDPMGDGSLTYVAVDLGELDDGHYDLEVNLDGPVTNVTVLEADGETYAQVDSPSDGPVKLSWDVDSQGAYLAFAVIAFTEEAVEVSYTGNFTPSSTSDSSGPEDTGAASYLQAWSPAGLLVTLLALFFA</sequence>
<proteinExistence type="predicted"/>
<evidence type="ECO:0000256" key="1">
    <source>
        <dbReference type="SAM" id="MobiDB-lite"/>
    </source>
</evidence>
<feature type="region of interest" description="Disordered" evidence="1">
    <location>
        <begin position="57"/>
        <end position="86"/>
    </location>
</feature>
<keyword evidence="4" id="KW-1185">Reference proteome</keyword>
<reference evidence="3 4" key="1">
    <citation type="submission" date="2024-07" db="EMBL/GenBank/DDBJ databases">
        <title>Section-level genome sequencing and comparative genomics of Aspergillus sections Usti and Cavernicolus.</title>
        <authorList>
            <consortium name="Lawrence Berkeley National Laboratory"/>
            <person name="Nybo J.L."/>
            <person name="Vesth T.C."/>
            <person name="Theobald S."/>
            <person name="Frisvad J.C."/>
            <person name="Larsen T.O."/>
            <person name="Kjaerboelling I."/>
            <person name="Rothschild-Mancinelli K."/>
            <person name="Lyhne E.K."/>
            <person name="Kogle M.E."/>
            <person name="Barry K."/>
            <person name="Clum A."/>
            <person name="Na H."/>
            <person name="Ledsgaard L."/>
            <person name="Lin J."/>
            <person name="Lipzen A."/>
            <person name="Kuo A."/>
            <person name="Riley R."/>
            <person name="Mondo S."/>
            <person name="Labutti K."/>
            <person name="Haridas S."/>
            <person name="Pangalinan J."/>
            <person name="Salamov A.A."/>
            <person name="Simmons B.A."/>
            <person name="Magnuson J.K."/>
            <person name="Chen J."/>
            <person name="Drula E."/>
            <person name="Henrissat B."/>
            <person name="Wiebenga A."/>
            <person name="Lubbers R.J."/>
            <person name="Gomes A.C."/>
            <person name="Macurrencykelacurrency M.R."/>
            <person name="Stajich J."/>
            <person name="Grigoriev I.V."/>
            <person name="Mortensen U.H."/>
            <person name="De Vries R.P."/>
            <person name="Baker S.E."/>
            <person name="Andersen M.R."/>
        </authorList>
    </citation>
    <scope>NUCLEOTIDE SEQUENCE [LARGE SCALE GENOMIC DNA]</scope>
    <source>
        <strain evidence="3 4">CBS 449.75</strain>
    </source>
</reference>
<feature type="compositionally biased region" description="Low complexity" evidence="1">
    <location>
        <begin position="57"/>
        <end position="79"/>
    </location>
</feature>
<evidence type="ECO:0000259" key="2">
    <source>
        <dbReference type="Pfam" id="PF14040"/>
    </source>
</evidence>
<accession>A0ABR4LT94</accession>
<organism evidence="3 4">
    <name type="scientific">Aspergillus lucknowensis</name>
    <dbReference type="NCBI Taxonomy" id="176173"/>
    <lineage>
        <taxon>Eukaryota</taxon>
        <taxon>Fungi</taxon>
        <taxon>Dikarya</taxon>
        <taxon>Ascomycota</taxon>
        <taxon>Pezizomycotina</taxon>
        <taxon>Eurotiomycetes</taxon>
        <taxon>Eurotiomycetidae</taxon>
        <taxon>Eurotiales</taxon>
        <taxon>Aspergillaceae</taxon>
        <taxon>Aspergillus</taxon>
        <taxon>Aspergillus subgen. Nidulantes</taxon>
    </lineage>
</organism>
<dbReference type="Proteomes" id="UP001610432">
    <property type="component" value="Unassembled WGS sequence"/>
</dbReference>
<comment type="caution">
    <text evidence="3">The sequence shown here is derived from an EMBL/GenBank/DDBJ whole genome shotgun (WGS) entry which is preliminary data.</text>
</comment>
<protein>
    <recommendedName>
        <fullName evidence="2">Deoxyribonuclease NucA/NucB domain-containing protein</fullName>
    </recommendedName>
</protein>
<feature type="domain" description="Deoxyribonuclease NucA/NucB" evidence="2">
    <location>
        <begin position="197"/>
        <end position="263"/>
    </location>
</feature>
<name>A0ABR4LT94_9EURO</name>
<dbReference type="InterPro" id="IPR029476">
    <property type="entry name" value="DNase_NucA_NucB"/>
</dbReference>
<evidence type="ECO:0000313" key="3">
    <source>
        <dbReference type="EMBL" id="KAL2867735.1"/>
    </source>
</evidence>
<dbReference type="GeneID" id="98144055"/>
<dbReference type="RefSeq" id="XP_070886714.1">
    <property type="nucleotide sequence ID" value="XM_071028983.1"/>
</dbReference>
<dbReference type="EMBL" id="JBFXLQ010000017">
    <property type="protein sequence ID" value="KAL2867735.1"/>
    <property type="molecule type" value="Genomic_DNA"/>
</dbReference>